<evidence type="ECO:0000313" key="1">
    <source>
        <dbReference type="EMBL" id="KAH8484390.1"/>
    </source>
</evidence>
<dbReference type="EMBL" id="JACEGQ020000017">
    <property type="protein sequence ID" value="KAH8484390.1"/>
    <property type="molecule type" value="Genomic_DNA"/>
</dbReference>
<gene>
    <name evidence="1" type="ORF">H0E87_028732</name>
</gene>
<name>A0A8T2WUF6_POPDE</name>
<organism evidence="1 2">
    <name type="scientific">Populus deltoides</name>
    <name type="common">Eastern poplar</name>
    <name type="synonym">Eastern cottonwood</name>
    <dbReference type="NCBI Taxonomy" id="3696"/>
    <lineage>
        <taxon>Eukaryota</taxon>
        <taxon>Viridiplantae</taxon>
        <taxon>Streptophyta</taxon>
        <taxon>Embryophyta</taxon>
        <taxon>Tracheophyta</taxon>
        <taxon>Spermatophyta</taxon>
        <taxon>Magnoliopsida</taxon>
        <taxon>eudicotyledons</taxon>
        <taxon>Gunneridae</taxon>
        <taxon>Pentapetalae</taxon>
        <taxon>rosids</taxon>
        <taxon>fabids</taxon>
        <taxon>Malpighiales</taxon>
        <taxon>Salicaceae</taxon>
        <taxon>Saliceae</taxon>
        <taxon>Populus</taxon>
    </lineage>
</organism>
<protein>
    <submittedName>
        <fullName evidence="1">Uncharacterized protein</fullName>
    </submittedName>
</protein>
<keyword evidence="2" id="KW-1185">Reference proteome</keyword>
<dbReference type="Proteomes" id="UP000807159">
    <property type="component" value="Chromosome 17"/>
</dbReference>
<comment type="caution">
    <text evidence="1">The sequence shown here is derived from an EMBL/GenBank/DDBJ whole genome shotgun (WGS) entry which is preliminary data.</text>
</comment>
<accession>A0A8T2WUF6</accession>
<sequence length="102" mass="11347">MVQIDWQYYKLCLAVIEYIDLAGCGPGGKSQLHYKVDGARGLFADIGFTIFGNLVFEVTLASYVDKIQSILLVSFMMLEDKRNDLDTPISACSKSPSLHPVR</sequence>
<dbReference type="AlphaFoldDB" id="A0A8T2WUF6"/>
<reference evidence="1" key="1">
    <citation type="journal article" date="2021" name="J. Hered.">
        <title>Genome Assembly of Salicaceae Populus deltoides (Eastern Cottonwood) I-69 Based on Nanopore Sequencing and Hi-C Technologies.</title>
        <authorList>
            <person name="Bai S."/>
            <person name="Wu H."/>
            <person name="Zhang J."/>
            <person name="Pan Z."/>
            <person name="Zhao W."/>
            <person name="Li Z."/>
            <person name="Tong C."/>
        </authorList>
    </citation>
    <scope>NUCLEOTIDE SEQUENCE</scope>
    <source>
        <tissue evidence="1">Leaf</tissue>
    </source>
</reference>
<proteinExistence type="predicted"/>
<evidence type="ECO:0000313" key="2">
    <source>
        <dbReference type="Proteomes" id="UP000807159"/>
    </source>
</evidence>